<reference evidence="3 4" key="1">
    <citation type="submission" date="2024-10" db="EMBL/GenBank/DDBJ databases">
        <title>Novel secondary metabolite-producing bacteria for plant disease control.</title>
        <authorList>
            <person name="Chevrette M."/>
        </authorList>
    </citation>
    <scope>NUCLEOTIDE SEQUENCE [LARGE SCALE GENOMIC DNA]</scope>
    <source>
        <strain evidence="3 4">J30 TE3557</strain>
    </source>
</reference>
<sequence length="225" mass="23655">MNGRSRTAIIHSERKAITRRRFMATTLALTSTAGVAALTGGLLGFGTPPTYLKAPTVQAPFTAADPDTQPDAPETPPVMRPMEVAIPSLEIHAGLIEVGLEPGTNKMEIPSPEKIGYYTPAAPIGAATGSTLLAGHVNNGLSPGALWNLAKAQKGAHVYITNSTGQQFTYKITTARTIQRQPLPEDTYTLDGTPQLVIITCAGEPAPDGKVLNYTQNTIITAVPA</sequence>
<organism evidence="3 4">
    <name type="scientific">Paenarthrobacter histidinolovorans</name>
    <dbReference type="NCBI Taxonomy" id="43664"/>
    <lineage>
        <taxon>Bacteria</taxon>
        <taxon>Bacillati</taxon>
        <taxon>Actinomycetota</taxon>
        <taxon>Actinomycetes</taxon>
        <taxon>Micrococcales</taxon>
        <taxon>Micrococcaceae</taxon>
        <taxon>Paenarthrobacter</taxon>
    </lineage>
</organism>
<dbReference type="SUPFAM" id="SSF63817">
    <property type="entry name" value="Sortase"/>
    <property type="match status" value="1"/>
</dbReference>
<dbReference type="EMBL" id="JBIYEW010000001">
    <property type="protein sequence ID" value="MFK4637156.1"/>
    <property type="molecule type" value="Genomic_DNA"/>
</dbReference>
<feature type="transmembrane region" description="Helical" evidence="2">
    <location>
        <begin position="21"/>
        <end position="45"/>
    </location>
</feature>
<keyword evidence="2" id="KW-1133">Transmembrane helix</keyword>
<proteinExistence type="predicted"/>
<dbReference type="PROSITE" id="PS51318">
    <property type="entry name" value="TAT"/>
    <property type="match status" value="1"/>
</dbReference>
<dbReference type="InterPro" id="IPR006311">
    <property type="entry name" value="TAT_signal"/>
</dbReference>
<dbReference type="InterPro" id="IPR042001">
    <property type="entry name" value="Sortase_F"/>
</dbReference>
<gene>
    <name evidence="3" type="ORF">ABIA52_000045</name>
</gene>
<keyword evidence="2" id="KW-0472">Membrane</keyword>
<accession>A0ABW8MZH8</accession>
<evidence type="ECO:0000313" key="4">
    <source>
        <dbReference type="Proteomes" id="UP001620520"/>
    </source>
</evidence>
<dbReference type="InterPro" id="IPR023365">
    <property type="entry name" value="Sortase_dom-sf"/>
</dbReference>
<dbReference type="Gene3D" id="2.40.260.10">
    <property type="entry name" value="Sortase"/>
    <property type="match status" value="1"/>
</dbReference>
<keyword evidence="2" id="KW-0812">Transmembrane</keyword>
<dbReference type="Pfam" id="PF04203">
    <property type="entry name" value="Sortase"/>
    <property type="match status" value="1"/>
</dbReference>
<keyword evidence="1" id="KW-0378">Hydrolase</keyword>
<comment type="caution">
    <text evidence="3">The sequence shown here is derived from an EMBL/GenBank/DDBJ whole genome shotgun (WGS) entry which is preliminary data.</text>
</comment>
<keyword evidence="4" id="KW-1185">Reference proteome</keyword>
<name>A0ABW8MZH8_9MICC</name>
<dbReference type="CDD" id="cd05829">
    <property type="entry name" value="Sortase_F"/>
    <property type="match status" value="1"/>
</dbReference>
<dbReference type="Proteomes" id="UP001620520">
    <property type="component" value="Unassembled WGS sequence"/>
</dbReference>
<evidence type="ECO:0000256" key="2">
    <source>
        <dbReference type="SAM" id="Phobius"/>
    </source>
</evidence>
<evidence type="ECO:0000313" key="3">
    <source>
        <dbReference type="EMBL" id="MFK4637156.1"/>
    </source>
</evidence>
<protein>
    <submittedName>
        <fullName evidence="3">Sortase (Surface protein transpeptidase)</fullName>
    </submittedName>
</protein>
<dbReference type="InterPro" id="IPR005754">
    <property type="entry name" value="Sortase"/>
</dbReference>
<evidence type="ECO:0000256" key="1">
    <source>
        <dbReference type="ARBA" id="ARBA00022801"/>
    </source>
</evidence>